<proteinExistence type="inferred from homology"/>
<keyword evidence="16" id="KW-1185">Reference proteome</keyword>
<sequence>MQVIVIGGGIAGLAAAHRLLGQGHFVTLLESTARLGGKLRVGDIAGHLAVDLGAEAMLARRPEAVGLAHAVGLGGDLRSPTGAGSAIWTRGALQPMPKGHLMGVPADPDTLTGIVSREGRERMARDASLPATEVGEDTAIGEYVARRLGREVVDRLVEPLLGGVYAGDAYQLSMRATVPQLYEAARAERSLLTGVRAALERQSAAREAGTAATGPVFQGIEGGIGRLPQAVAEACRSAGGTLRTGVTVRAVHRLPADGGEVGAARQAETSEAAVGGWRVVTETGETLDADAVIVAAPAPAAARVLRPVAPGAATELTAVDYASMALVTMAFRRAECESVPEGSGFLVPPVDGRVIKAATFSANKWAWTGAQDPELFVLRASIGRYGQAERLERPDAELVAAARGDLRAAVGISAQPVATVVSRWEGGLPQYPVGHQDRVARVRRALGALPGLAVCGAAYDGVGIPACVGSADAAVAEVTRTSADRTSTTRPPGSGASAGE</sequence>
<dbReference type="InterPro" id="IPR004572">
    <property type="entry name" value="Protoporphyrinogen_oxidase"/>
</dbReference>
<evidence type="ECO:0000313" key="15">
    <source>
        <dbReference type="EMBL" id="OEV04491.1"/>
    </source>
</evidence>
<dbReference type="EC" id="1.3.3.15" evidence="6 12"/>
<evidence type="ECO:0000256" key="8">
    <source>
        <dbReference type="ARBA" id="ARBA00022630"/>
    </source>
</evidence>
<keyword evidence="9 12" id="KW-0274">FAD</keyword>
<evidence type="ECO:0000256" key="3">
    <source>
        <dbReference type="ARBA" id="ARBA00002185"/>
    </source>
</evidence>
<dbReference type="NCBIfam" id="TIGR00562">
    <property type="entry name" value="proto_IX_ox"/>
    <property type="match status" value="1"/>
</dbReference>
<dbReference type="Pfam" id="PF01593">
    <property type="entry name" value="Amino_oxidase"/>
    <property type="match status" value="1"/>
</dbReference>
<evidence type="ECO:0000256" key="4">
    <source>
        <dbReference type="ARBA" id="ARBA00004744"/>
    </source>
</evidence>
<feature type="region of interest" description="Disordered" evidence="13">
    <location>
        <begin position="480"/>
        <end position="500"/>
    </location>
</feature>
<dbReference type="Proteomes" id="UP000176101">
    <property type="component" value="Unassembled WGS sequence"/>
</dbReference>
<dbReference type="GO" id="GO:0006783">
    <property type="term" value="P:heme biosynthetic process"/>
    <property type="evidence" value="ECO:0007669"/>
    <property type="project" value="UniProtKB-UniRule"/>
</dbReference>
<dbReference type="STRING" id="1075402.AN216_06105"/>
<gene>
    <name evidence="15" type="ORF">AN216_06105</name>
</gene>
<organism evidence="15 16">
    <name type="scientific">Streptomyces oceani</name>
    <dbReference type="NCBI Taxonomy" id="1075402"/>
    <lineage>
        <taxon>Bacteria</taxon>
        <taxon>Bacillati</taxon>
        <taxon>Actinomycetota</taxon>
        <taxon>Actinomycetes</taxon>
        <taxon>Kitasatosporales</taxon>
        <taxon>Streptomycetaceae</taxon>
        <taxon>Streptomyces</taxon>
    </lineage>
</organism>
<evidence type="ECO:0000256" key="11">
    <source>
        <dbReference type="ARBA" id="ARBA00023133"/>
    </source>
</evidence>
<dbReference type="Gene3D" id="1.10.3110.10">
    <property type="entry name" value="protoporphyrinogen ix oxidase, domain 3"/>
    <property type="match status" value="1"/>
</dbReference>
<comment type="function">
    <text evidence="3 12">Involved in coproporphyrin-dependent heme b biosynthesis. Catalyzes the oxidation of coproporphyrinogen III to coproporphyrin III.</text>
</comment>
<dbReference type="InterPro" id="IPR036188">
    <property type="entry name" value="FAD/NAD-bd_sf"/>
</dbReference>
<evidence type="ECO:0000259" key="14">
    <source>
        <dbReference type="Pfam" id="PF01593"/>
    </source>
</evidence>
<dbReference type="RefSeq" id="WP_070195562.1">
    <property type="nucleotide sequence ID" value="NZ_LJGU01000113.1"/>
</dbReference>
<keyword evidence="10 12" id="KW-0560">Oxidoreductase</keyword>
<keyword evidence="12" id="KW-0963">Cytoplasm</keyword>
<evidence type="ECO:0000256" key="1">
    <source>
        <dbReference type="ARBA" id="ARBA00001755"/>
    </source>
</evidence>
<dbReference type="SUPFAM" id="SSF54373">
    <property type="entry name" value="FAD-linked reductases, C-terminal domain"/>
    <property type="match status" value="1"/>
</dbReference>
<dbReference type="PANTHER" id="PTHR42923">
    <property type="entry name" value="PROTOPORPHYRINOGEN OXIDASE"/>
    <property type="match status" value="1"/>
</dbReference>
<dbReference type="OrthoDB" id="4496419at2"/>
<dbReference type="Gene3D" id="3.50.50.60">
    <property type="entry name" value="FAD/NAD(P)-binding domain"/>
    <property type="match status" value="1"/>
</dbReference>
<evidence type="ECO:0000256" key="13">
    <source>
        <dbReference type="SAM" id="MobiDB-lite"/>
    </source>
</evidence>
<dbReference type="Gene3D" id="3.90.660.20">
    <property type="entry name" value="Protoporphyrinogen oxidase, mitochondrial, domain 2"/>
    <property type="match status" value="1"/>
</dbReference>
<dbReference type="UniPathway" id="UPA00252"/>
<evidence type="ECO:0000313" key="16">
    <source>
        <dbReference type="Proteomes" id="UP000176101"/>
    </source>
</evidence>
<dbReference type="InterPro" id="IPR002937">
    <property type="entry name" value="Amino_oxidase"/>
</dbReference>
<comment type="caution">
    <text evidence="15">The sequence shown here is derived from an EMBL/GenBank/DDBJ whole genome shotgun (WGS) entry which is preliminary data.</text>
</comment>
<dbReference type="PATRIC" id="fig|1075402.3.peg.4000"/>
<dbReference type="GO" id="GO:0004729">
    <property type="term" value="F:oxygen-dependent protoporphyrinogen oxidase activity"/>
    <property type="evidence" value="ECO:0007669"/>
    <property type="project" value="UniProtKB-UniRule"/>
</dbReference>
<evidence type="ECO:0000256" key="7">
    <source>
        <dbReference type="ARBA" id="ARBA00019046"/>
    </source>
</evidence>
<evidence type="ECO:0000256" key="10">
    <source>
        <dbReference type="ARBA" id="ARBA00023002"/>
    </source>
</evidence>
<comment type="similarity">
    <text evidence="5 12">Belongs to the protoporphyrinogen/coproporphyrinogen oxidase family. Coproporphyrinogen III oxidase subfamily.</text>
</comment>
<feature type="domain" description="Amine oxidase" evidence="14">
    <location>
        <begin position="10"/>
        <end position="478"/>
    </location>
</feature>
<evidence type="ECO:0000256" key="6">
    <source>
        <dbReference type="ARBA" id="ARBA00012402"/>
    </source>
</evidence>
<comment type="pathway">
    <text evidence="4 12">Porphyrin-containing compound metabolism; protoheme biosynthesis.</text>
</comment>
<evidence type="ECO:0000256" key="9">
    <source>
        <dbReference type="ARBA" id="ARBA00022827"/>
    </source>
</evidence>
<dbReference type="AlphaFoldDB" id="A0A1E7KKZ2"/>
<protein>
    <recommendedName>
        <fullName evidence="7 12">Coproporphyrinogen III oxidase</fullName>
        <ecNumber evidence="6 12">1.3.3.15</ecNumber>
    </recommendedName>
</protein>
<comment type="subcellular location">
    <subcellularLocation>
        <location evidence="12">Cytoplasm</location>
    </subcellularLocation>
</comment>
<dbReference type="EMBL" id="LJGU01000113">
    <property type="protein sequence ID" value="OEV04491.1"/>
    <property type="molecule type" value="Genomic_DNA"/>
</dbReference>
<feature type="compositionally biased region" description="Low complexity" evidence="13">
    <location>
        <begin position="480"/>
        <end position="490"/>
    </location>
</feature>
<evidence type="ECO:0000256" key="12">
    <source>
        <dbReference type="RuleBase" id="RU364052"/>
    </source>
</evidence>
<dbReference type="PANTHER" id="PTHR42923:SF3">
    <property type="entry name" value="PROTOPORPHYRINOGEN OXIDASE"/>
    <property type="match status" value="1"/>
</dbReference>
<keyword evidence="11 12" id="KW-0350">Heme biosynthesis</keyword>
<keyword evidence="8 12" id="KW-0285">Flavoprotein</keyword>
<reference evidence="15 16" key="1">
    <citation type="journal article" date="2016" name="Front. Microbiol.">
        <title>Comparative Genomics Analysis of Streptomyces Species Reveals Their Adaptation to the Marine Environment and Their Diversity at the Genomic Level.</title>
        <authorList>
            <person name="Tian X."/>
            <person name="Zhang Z."/>
            <person name="Yang T."/>
            <person name="Chen M."/>
            <person name="Li J."/>
            <person name="Chen F."/>
            <person name="Yang J."/>
            <person name="Li W."/>
            <person name="Zhang B."/>
            <person name="Zhang Z."/>
            <person name="Wu J."/>
            <person name="Zhang C."/>
            <person name="Long L."/>
            <person name="Xiao J."/>
        </authorList>
    </citation>
    <scope>NUCLEOTIDE SEQUENCE [LARGE SCALE GENOMIC DNA]</scope>
    <source>
        <strain evidence="15 16">SCSIO 02100</strain>
    </source>
</reference>
<accession>A0A1E7KKZ2</accession>
<evidence type="ECO:0000256" key="2">
    <source>
        <dbReference type="ARBA" id="ARBA00001974"/>
    </source>
</evidence>
<comment type="cofactor">
    <cofactor evidence="2 12">
        <name>FAD</name>
        <dbReference type="ChEBI" id="CHEBI:57692"/>
    </cofactor>
</comment>
<comment type="catalytic activity">
    <reaction evidence="1">
        <text>coproporphyrinogen III + 3 O2 = coproporphyrin III + 3 H2O2</text>
        <dbReference type="Rhea" id="RHEA:43436"/>
        <dbReference type="ChEBI" id="CHEBI:15379"/>
        <dbReference type="ChEBI" id="CHEBI:16240"/>
        <dbReference type="ChEBI" id="CHEBI:57309"/>
        <dbReference type="ChEBI" id="CHEBI:131725"/>
        <dbReference type="EC" id="1.3.3.15"/>
    </reaction>
    <physiologicalReaction direction="left-to-right" evidence="1">
        <dbReference type="Rhea" id="RHEA:43437"/>
    </physiologicalReaction>
</comment>
<evidence type="ECO:0000256" key="5">
    <source>
        <dbReference type="ARBA" id="ARBA00008310"/>
    </source>
</evidence>
<dbReference type="GO" id="GO:0005737">
    <property type="term" value="C:cytoplasm"/>
    <property type="evidence" value="ECO:0007669"/>
    <property type="project" value="UniProtKB-SubCell"/>
</dbReference>
<name>A0A1E7KKZ2_9ACTN</name>
<dbReference type="InterPro" id="IPR050464">
    <property type="entry name" value="Zeta_carotene_desat/Oxidored"/>
</dbReference>
<dbReference type="SUPFAM" id="SSF51905">
    <property type="entry name" value="FAD/NAD(P)-binding domain"/>
    <property type="match status" value="1"/>
</dbReference>